<comment type="caution">
    <text evidence="1">The sequence shown here is derived from an EMBL/GenBank/DDBJ whole genome shotgun (WGS) entry which is preliminary data.</text>
</comment>
<dbReference type="EMBL" id="PGOL01003489">
    <property type="protein sequence ID" value="PKI40767.1"/>
    <property type="molecule type" value="Genomic_DNA"/>
</dbReference>
<name>A0A2I0I9U7_PUNGR</name>
<dbReference type="Proteomes" id="UP000233551">
    <property type="component" value="Unassembled WGS sequence"/>
</dbReference>
<accession>A0A2I0I9U7</accession>
<proteinExistence type="predicted"/>
<reference evidence="1 2" key="1">
    <citation type="submission" date="2017-11" db="EMBL/GenBank/DDBJ databases">
        <title>De-novo sequencing of pomegranate (Punica granatum L.) genome.</title>
        <authorList>
            <person name="Akparov Z."/>
            <person name="Amiraslanov A."/>
            <person name="Hajiyeva S."/>
            <person name="Abbasov M."/>
            <person name="Kaur K."/>
            <person name="Hamwieh A."/>
            <person name="Solovyev V."/>
            <person name="Salamov A."/>
            <person name="Braich B."/>
            <person name="Kosarev P."/>
            <person name="Mahmoud A."/>
            <person name="Hajiyev E."/>
            <person name="Babayeva S."/>
            <person name="Izzatullayeva V."/>
            <person name="Mammadov A."/>
            <person name="Mammadov A."/>
            <person name="Sharifova S."/>
            <person name="Ojaghi J."/>
            <person name="Eynullazada K."/>
            <person name="Bayramov B."/>
            <person name="Abdulazimova A."/>
            <person name="Shahmuradov I."/>
        </authorList>
    </citation>
    <scope>NUCLEOTIDE SEQUENCE [LARGE SCALE GENOMIC DNA]</scope>
    <source>
        <strain evidence="2">cv. AG2017</strain>
        <tissue evidence="1">Leaf</tissue>
    </source>
</reference>
<gene>
    <name evidence="1" type="ORF">CRG98_038778</name>
</gene>
<organism evidence="1 2">
    <name type="scientific">Punica granatum</name>
    <name type="common">Pomegranate</name>
    <dbReference type="NCBI Taxonomy" id="22663"/>
    <lineage>
        <taxon>Eukaryota</taxon>
        <taxon>Viridiplantae</taxon>
        <taxon>Streptophyta</taxon>
        <taxon>Embryophyta</taxon>
        <taxon>Tracheophyta</taxon>
        <taxon>Spermatophyta</taxon>
        <taxon>Magnoliopsida</taxon>
        <taxon>eudicotyledons</taxon>
        <taxon>Gunneridae</taxon>
        <taxon>Pentapetalae</taxon>
        <taxon>rosids</taxon>
        <taxon>malvids</taxon>
        <taxon>Myrtales</taxon>
        <taxon>Lythraceae</taxon>
        <taxon>Punica</taxon>
    </lineage>
</organism>
<keyword evidence="2" id="KW-1185">Reference proteome</keyword>
<sequence length="110" mass="11788">MAGALCQSRSNMISGIVALERVTSCFRGCRISIIWHVFAGQSSSDRMCRGRVLTIPIGNDGRGRGSTYLNQENLQFKSSPDSRDGGLGSDHRPLIGIGGVLPLIWIVGAL</sequence>
<dbReference type="AlphaFoldDB" id="A0A2I0I9U7"/>
<protein>
    <submittedName>
        <fullName evidence="1">Uncharacterized protein</fullName>
    </submittedName>
</protein>
<evidence type="ECO:0000313" key="1">
    <source>
        <dbReference type="EMBL" id="PKI40767.1"/>
    </source>
</evidence>
<evidence type="ECO:0000313" key="2">
    <source>
        <dbReference type="Proteomes" id="UP000233551"/>
    </source>
</evidence>